<protein>
    <submittedName>
        <fullName evidence="1">Uncharacterized protein</fullName>
    </submittedName>
</protein>
<dbReference type="Proteomes" id="UP000299102">
    <property type="component" value="Unassembled WGS sequence"/>
</dbReference>
<comment type="caution">
    <text evidence="1">The sequence shown here is derived from an EMBL/GenBank/DDBJ whole genome shotgun (WGS) entry which is preliminary data.</text>
</comment>
<gene>
    <name evidence="1" type="ORF">EVAR_5461_1</name>
</gene>
<dbReference type="EMBL" id="BGZK01000043">
    <property type="protein sequence ID" value="GBP10881.1"/>
    <property type="molecule type" value="Genomic_DNA"/>
</dbReference>
<keyword evidence="2" id="KW-1185">Reference proteome</keyword>
<organism evidence="1 2">
    <name type="scientific">Eumeta variegata</name>
    <name type="common">Bagworm moth</name>
    <name type="synonym">Eumeta japonica</name>
    <dbReference type="NCBI Taxonomy" id="151549"/>
    <lineage>
        <taxon>Eukaryota</taxon>
        <taxon>Metazoa</taxon>
        <taxon>Ecdysozoa</taxon>
        <taxon>Arthropoda</taxon>
        <taxon>Hexapoda</taxon>
        <taxon>Insecta</taxon>
        <taxon>Pterygota</taxon>
        <taxon>Neoptera</taxon>
        <taxon>Endopterygota</taxon>
        <taxon>Lepidoptera</taxon>
        <taxon>Glossata</taxon>
        <taxon>Ditrysia</taxon>
        <taxon>Tineoidea</taxon>
        <taxon>Psychidae</taxon>
        <taxon>Oiketicinae</taxon>
        <taxon>Eumeta</taxon>
    </lineage>
</organism>
<name>A0A4C1TC42_EUMVA</name>
<reference evidence="1 2" key="1">
    <citation type="journal article" date="2019" name="Commun. Biol.">
        <title>The bagworm genome reveals a unique fibroin gene that provides high tensile strength.</title>
        <authorList>
            <person name="Kono N."/>
            <person name="Nakamura H."/>
            <person name="Ohtoshi R."/>
            <person name="Tomita M."/>
            <person name="Numata K."/>
            <person name="Arakawa K."/>
        </authorList>
    </citation>
    <scope>NUCLEOTIDE SEQUENCE [LARGE SCALE GENOMIC DNA]</scope>
</reference>
<dbReference type="AlphaFoldDB" id="A0A4C1TC42"/>
<evidence type="ECO:0000313" key="2">
    <source>
        <dbReference type="Proteomes" id="UP000299102"/>
    </source>
</evidence>
<evidence type="ECO:0000313" key="1">
    <source>
        <dbReference type="EMBL" id="GBP10881.1"/>
    </source>
</evidence>
<sequence>MYMGYFENKWCLNISENDAATRVYTYSGTLQRKEIDVSQAERLGRSCLSIGSLPRSRSYARLRRNATMSHAFSEIQVKYRFGIGITSRTGIKIESVIEIASYQNYLRHYVHFRYKDIASSGMESRTEARLESWLIMLSIDTKDEGNRCMATRAQQSRSRE</sequence>
<accession>A0A4C1TC42</accession>
<proteinExistence type="predicted"/>